<evidence type="ECO:0000313" key="1">
    <source>
        <dbReference type="EMBL" id="ELP68870.1"/>
    </source>
</evidence>
<name>L7FDX1_STRT8</name>
<protein>
    <submittedName>
        <fullName evidence="1">Uncharacterized protein</fullName>
    </submittedName>
</protein>
<accession>L7FDX1</accession>
<sequence>MGGEVVADAGVGTGVGTDMGVMVAGGCQWPLIISERFEAVRSGVKGCWAT</sequence>
<dbReference type="Proteomes" id="UP000010931">
    <property type="component" value="Unassembled WGS sequence"/>
</dbReference>
<reference evidence="1 2" key="1">
    <citation type="journal article" date="2011" name="Plasmid">
        <title>Streptomyces turgidiscabies Car8 contains a modular pathogenicity island that shares virulence genes with other actinobacterial plant pathogens.</title>
        <authorList>
            <person name="Huguet-Tapia J.C."/>
            <person name="Badger J.H."/>
            <person name="Loria R."/>
            <person name="Pettis G.S."/>
        </authorList>
    </citation>
    <scope>NUCLEOTIDE SEQUENCE [LARGE SCALE GENOMIC DNA]</scope>
    <source>
        <strain evidence="1 2">Car8</strain>
    </source>
</reference>
<keyword evidence="2" id="KW-1185">Reference proteome</keyword>
<gene>
    <name evidence="1" type="ORF">STRTUCAR8_07143</name>
</gene>
<evidence type="ECO:0000313" key="2">
    <source>
        <dbReference type="Proteomes" id="UP000010931"/>
    </source>
</evidence>
<dbReference type="EMBL" id="AEJB01000195">
    <property type="protein sequence ID" value="ELP68870.1"/>
    <property type="molecule type" value="Genomic_DNA"/>
</dbReference>
<organism evidence="1 2">
    <name type="scientific">Streptomyces turgidiscabies (strain Car8)</name>
    <dbReference type="NCBI Taxonomy" id="698760"/>
    <lineage>
        <taxon>Bacteria</taxon>
        <taxon>Bacillati</taxon>
        <taxon>Actinomycetota</taxon>
        <taxon>Actinomycetes</taxon>
        <taxon>Kitasatosporales</taxon>
        <taxon>Streptomycetaceae</taxon>
        <taxon>Streptomyces</taxon>
    </lineage>
</organism>
<dbReference type="AlphaFoldDB" id="L7FDX1"/>
<proteinExistence type="predicted"/>
<comment type="caution">
    <text evidence="1">The sequence shown here is derived from an EMBL/GenBank/DDBJ whole genome shotgun (WGS) entry which is preliminary data.</text>
</comment>